<dbReference type="InterPro" id="IPR050367">
    <property type="entry name" value="APC_superfamily"/>
</dbReference>
<feature type="transmembrane region" description="Helical" evidence="6">
    <location>
        <begin position="70"/>
        <end position="90"/>
    </location>
</feature>
<feature type="transmembrane region" description="Helical" evidence="6">
    <location>
        <begin position="391"/>
        <end position="413"/>
    </location>
</feature>
<dbReference type="AlphaFoldDB" id="A0A919MGD6"/>
<dbReference type="PIRSF" id="PIRSF006060">
    <property type="entry name" value="AA_transporter"/>
    <property type="match status" value="1"/>
</dbReference>
<dbReference type="Gene3D" id="1.20.1740.10">
    <property type="entry name" value="Amino acid/polyamine transporter I"/>
    <property type="match status" value="1"/>
</dbReference>
<dbReference type="Proteomes" id="UP000598174">
    <property type="component" value="Unassembled WGS sequence"/>
</dbReference>
<comment type="caution">
    <text evidence="8">The sequence shown here is derived from an EMBL/GenBank/DDBJ whole genome shotgun (WGS) entry which is preliminary data.</text>
</comment>
<dbReference type="PANTHER" id="PTHR42770">
    <property type="entry name" value="AMINO ACID TRANSPORTER-RELATED"/>
    <property type="match status" value="1"/>
</dbReference>
<dbReference type="InterPro" id="IPR004841">
    <property type="entry name" value="AA-permease/SLC12A_dom"/>
</dbReference>
<reference evidence="8" key="1">
    <citation type="submission" date="2021-01" db="EMBL/GenBank/DDBJ databases">
        <title>Whole genome shotgun sequence of Actinoplanes ferrugineus NBRC 15555.</title>
        <authorList>
            <person name="Komaki H."/>
            <person name="Tamura T."/>
        </authorList>
    </citation>
    <scope>NUCLEOTIDE SEQUENCE</scope>
    <source>
        <strain evidence="8">NBRC 15555</strain>
    </source>
</reference>
<dbReference type="GO" id="GO:0005886">
    <property type="term" value="C:plasma membrane"/>
    <property type="evidence" value="ECO:0007669"/>
    <property type="project" value="UniProtKB-SubCell"/>
</dbReference>
<feature type="transmembrane region" description="Helical" evidence="6">
    <location>
        <begin position="309"/>
        <end position="334"/>
    </location>
</feature>
<name>A0A919MGD6_9ACTN</name>
<dbReference type="RefSeq" id="WP_203820181.1">
    <property type="nucleotide sequence ID" value="NZ_BAAABP010000002.1"/>
</dbReference>
<dbReference type="GO" id="GO:0022857">
    <property type="term" value="F:transmembrane transporter activity"/>
    <property type="evidence" value="ECO:0007669"/>
    <property type="project" value="InterPro"/>
</dbReference>
<evidence type="ECO:0000313" key="8">
    <source>
        <dbReference type="EMBL" id="GIE13744.1"/>
    </source>
</evidence>
<keyword evidence="3 6" id="KW-1133">Transmembrane helix</keyword>
<feature type="transmembrane region" description="Helical" evidence="6">
    <location>
        <begin position="38"/>
        <end position="64"/>
    </location>
</feature>
<keyword evidence="4 6" id="KW-0472">Membrane</keyword>
<organism evidence="8 9">
    <name type="scientific">Paractinoplanes ferrugineus</name>
    <dbReference type="NCBI Taxonomy" id="113564"/>
    <lineage>
        <taxon>Bacteria</taxon>
        <taxon>Bacillati</taxon>
        <taxon>Actinomycetota</taxon>
        <taxon>Actinomycetes</taxon>
        <taxon>Micromonosporales</taxon>
        <taxon>Micromonosporaceae</taxon>
        <taxon>Paractinoplanes</taxon>
    </lineage>
</organism>
<feature type="transmembrane region" description="Helical" evidence="6">
    <location>
        <begin position="460"/>
        <end position="477"/>
    </location>
</feature>
<dbReference type="EMBL" id="BOMM01000050">
    <property type="protein sequence ID" value="GIE13744.1"/>
    <property type="molecule type" value="Genomic_DNA"/>
</dbReference>
<protein>
    <submittedName>
        <fullName evidence="8">Amino acid permease</fullName>
    </submittedName>
</protein>
<evidence type="ECO:0000256" key="3">
    <source>
        <dbReference type="ARBA" id="ARBA00022989"/>
    </source>
</evidence>
<dbReference type="Pfam" id="PF00324">
    <property type="entry name" value="AA_permease"/>
    <property type="match status" value="1"/>
</dbReference>
<feature type="transmembrane region" description="Helical" evidence="6">
    <location>
        <begin position="420"/>
        <end position="440"/>
    </location>
</feature>
<proteinExistence type="predicted"/>
<feature type="transmembrane region" description="Helical" evidence="6">
    <location>
        <begin position="111"/>
        <end position="138"/>
    </location>
</feature>
<evidence type="ECO:0000256" key="4">
    <source>
        <dbReference type="ARBA" id="ARBA00023136"/>
    </source>
</evidence>
<evidence type="ECO:0000313" key="9">
    <source>
        <dbReference type="Proteomes" id="UP000598174"/>
    </source>
</evidence>
<feature type="transmembrane region" description="Helical" evidence="6">
    <location>
        <begin position="176"/>
        <end position="198"/>
    </location>
</feature>
<evidence type="ECO:0000256" key="1">
    <source>
        <dbReference type="ARBA" id="ARBA00004141"/>
    </source>
</evidence>
<keyword evidence="9" id="KW-1185">Reference proteome</keyword>
<feature type="transmembrane region" description="Helical" evidence="6">
    <location>
        <begin position="254"/>
        <end position="274"/>
    </location>
</feature>
<dbReference type="PANTHER" id="PTHR42770:SF16">
    <property type="entry name" value="AMINO ACID PERMEASE"/>
    <property type="match status" value="1"/>
</dbReference>
<accession>A0A919MGD6</accession>
<gene>
    <name evidence="8" type="ORF">Afe05nite_55840</name>
</gene>
<feature type="transmembrane region" description="Helical" evidence="6">
    <location>
        <begin position="150"/>
        <end position="169"/>
    </location>
</feature>
<comment type="subcellular location">
    <subcellularLocation>
        <location evidence="1">Membrane</location>
        <topology evidence="1">Multi-pass membrane protein</topology>
    </subcellularLocation>
</comment>
<feature type="region of interest" description="Disordered" evidence="5">
    <location>
        <begin position="1"/>
        <end position="20"/>
    </location>
</feature>
<feature type="transmembrane region" description="Helical" evidence="6">
    <location>
        <begin position="358"/>
        <end position="379"/>
    </location>
</feature>
<keyword evidence="2 6" id="KW-0812">Transmembrane</keyword>
<evidence type="ECO:0000256" key="2">
    <source>
        <dbReference type="ARBA" id="ARBA00022692"/>
    </source>
</evidence>
<evidence type="ECO:0000256" key="6">
    <source>
        <dbReference type="SAM" id="Phobius"/>
    </source>
</evidence>
<feature type="domain" description="Amino acid permease/ SLC12A" evidence="7">
    <location>
        <begin position="42"/>
        <end position="473"/>
    </location>
</feature>
<sequence>MATTDSPAPEPALTLEPTPVGRPVADSLAGGTLGAAHLVFMVMAAVAPAAGAVALIPLSIALGVGVGTPGIFVVVALILLLFAVGFTRMVPYVRNAGAFYAFITRGLGGLAGLPAAYVALTAYLCVGTATLGALGYFANVTIDRFFGIDVPWWLCCAVAMVIVGLLGYLRITVAAGVLGAALLAEALAVLVLDVGILFQKGAGAFTLQSFAPSHVLAGSVGVGLIYGFSCFQGFEGTAIYAEEARDPDRTVPRATYGAVLLVGLFFVLTTWALIAGGGGEGAPAAALADPGNFAFGLSDTFVGHAWTDLLQVLIVTSSFAGVLAFHNAASRYLYALSRDGFMPRVLARTHPRHRSPTVAGYTSFAVMTGIMVGFAVAGLDPLTNLSTSLTGVGAVGILGLITATSLAVLIFFLRRRQYGWGYTVAPALATLGVGAATVLALSNYEAITGTTSTLINSLPWLHLVVIVAALAIGLWARSRRPARYAAMGATRIAE</sequence>
<evidence type="ECO:0000259" key="7">
    <source>
        <dbReference type="Pfam" id="PF00324"/>
    </source>
</evidence>
<feature type="transmembrane region" description="Helical" evidence="6">
    <location>
        <begin position="210"/>
        <end position="234"/>
    </location>
</feature>
<evidence type="ECO:0000256" key="5">
    <source>
        <dbReference type="SAM" id="MobiDB-lite"/>
    </source>
</evidence>